<organism evidence="3 4">
    <name type="scientific">Staphylococcus gallinarum</name>
    <dbReference type="NCBI Taxonomy" id="1293"/>
    <lineage>
        <taxon>Bacteria</taxon>
        <taxon>Bacillati</taxon>
        <taxon>Bacillota</taxon>
        <taxon>Bacilli</taxon>
        <taxon>Bacillales</taxon>
        <taxon>Staphylococcaceae</taxon>
        <taxon>Staphylococcus</taxon>
    </lineage>
</organism>
<protein>
    <submittedName>
        <fullName evidence="2">Peptide transporter</fullName>
    </submittedName>
    <submittedName>
        <fullName evidence="3">Putative plasmid replication-associated protein</fullName>
    </submittedName>
</protein>
<dbReference type="Pfam" id="PF13614">
    <property type="entry name" value="AAA_31"/>
    <property type="match status" value="1"/>
</dbReference>
<evidence type="ECO:0000313" key="2">
    <source>
        <dbReference type="EMBL" id="GEQ06577.1"/>
    </source>
</evidence>
<dbReference type="AlphaFoldDB" id="A0A0D0QZN9"/>
<name>A0A0D0QZN9_STAGA</name>
<dbReference type="InterPro" id="IPR027417">
    <property type="entry name" value="P-loop_NTPase"/>
</dbReference>
<dbReference type="PANTHER" id="PTHR13696">
    <property type="entry name" value="P-LOOP CONTAINING NUCLEOSIDE TRIPHOSPHATE HYDROLASE"/>
    <property type="match status" value="1"/>
</dbReference>
<sequence>MKIITFSAMDGGVGKTTLCFNFSEYLAFNGYRVLLLDKDHKMHLSRLYQELDQTNTVANIYTGGEVDIVPIKKNLDLIKGFMRLDEVSKLVDNDQRTNMLFFMWLEDNYVSKNLNQYDYIIIDTHPDFNVFTKNAIAPSHAVITPVIDSDDTDASNLESRLMDYKKENIDFKTRETNVTAKLLRVGNKLTHNTGPSIAFKERIANDERYINYIPSKSVLNKTILDKKSYTQKLQDNELNKNDKQFKIEFNKIMQEIKSVVDQL</sequence>
<dbReference type="Proteomes" id="UP000255277">
    <property type="component" value="Unassembled WGS sequence"/>
</dbReference>
<evidence type="ECO:0000259" key="1">
    <source>
        <dbReference type="Pfam" id="PF13614"/>
    </source>
</evidence>
<keyword evidence="5" id="KW-1185">Reference proteome</keyword>
<dbReference type="Proteomes" id="UP000321057">
    <property type="component" value="Unassembled WGS sequence"/>
</dbReference>
<dbReference type="Gene3D" id="3.40.50.300">
    <property type="entry name" value="P-loop containing nucleotide triphosphate hydrolases"/>
    <property type="match status" value="1"/>
</dbReference>
<dbReference type="PANTHER" id="PTHR13696:SF99">
    <property type="entry name" value="COBYRINIC ACID AC-DIAMIDE SYNTHASE"/>
    <property type="match status" value="1"/>
</dbReference>
<dbReference type="CDD" id="cd02042">
    <property type="entry name" value="ParAB_family"/>
    <property type="match status" value="1"/>
</dbReference>
<dbReference type="InterPro" id="IPR025669">
    <property type="entry name" value="AAA_dom"/>
</dbReference>
<dbReference type="EMBL" id="BKAX01000007">
    <property type="protein sequence ID" value="GEQ06577.1"/>
    <property type="molecule type" value="Genomic_DNA"/>
</dbReference>
<dbReference type="InterPro" id="IPR050678">
    <property type="entry name" value="DNA_Partitioning_ATPase"/>
</dbReference>
<dbReference type="STRING" id="1293.SH09_01940"/>
<reference evidence="3 4" key="1">
    <citation type="submission" date="2018-06" db="EMBL/GenBank/DDBJ databases">
        <authorList>
            <consortium name="Pathogen Informatics"/>
            <person name="Doyle S."/>
        </authorList>
    </citation>
    <scope>NUCLEOTIDE SEQUENCE [LARGE SCALE GENOMIC DNA]</scope>
    <source>
        <strain evidence="3 4">NCTC12195</strain>
    </source>
</reference>
<evidence type="ECO:0000313" key="3">
    <source>
        <dbReference type="EMBL" id="SUQ38619.1"/>
    </source>
</evidence>
<feature type="domain" description="AAA" evidence="1">
    <location>
        <begin position="1"/>
        <end position="146"/>
    </location>
</feature>
<evidence type="ECO:0000313" key="4">
    <source>
        <dbReference type="Proteomes" id="UP000255277"/>
    </source>
</evidence>
<reference evidence="2 5" key="2">
    <citation type="submission" date="2019-07" db="EMBL/GenBank/DDBJ databases">
        <title>Whole genome shotgun sequence of Staphylococcus gallinarum NBRC 109767.</title>
        <authorList>
            <person name="Hosoyama A."/>
            <person name="Uohara A."/>
            <person name="Ohji S."/>
            <person name="Ichikawa N."/>
        </authorList>
    </citation>
    <scope>NUCLEOTIDE SEQUENCE [LARGE SCALE GENOMIC DNA]</scope>
    <source>
        <strain evidence="2 5">NBRC 109767</strain>
    </source>
</reference>
<dbReference type="EMBL" id="UHDK01000003">
    <property type="protein sequence ID" value="SUQ38619.1"/>
    <property type="molecule type" value="Genomic_DNA"/>
</dbReference>
<proteinExistence type="predicted"/>
<gene>
    <name evidence="3" type="primary">soj</name>
    <name evidence="3" type="ORF">NCTC12195_04996</name>
    <name evidence="2" type="ORF">SGA02_24050</name>
</gene>
<dbReference type="RefSeq" id="WP_042737940.1">
    <property type="nucleotide sequence ID" value="NZ_BKAX01000007.1"/>
</dbReference>
<dbReference type="SUPFAM" id="SSF52540">
    <property type="entry name" value="P-loop containing nucleoside triphosphate hydrolases"/>
    <property type="match status" value="1"/>
</dbReference>
<accession>A0A0D0QZN9</accession>
<evidence type="ECO:0000313" key="5">
    <source>
        <dbReference type="Proteomes" id="UP000321057"/>
    </source>
</evidence>